<dbReference type="PANTHER" id="PTHR23313:SF0">
    <property type="entry name" value="TESTIS-EXPRESSED PROTEIN 9"/>
    <property type="match status" value="1"/>
</dbReference>
<sequence length="175" mass="20655">MKDNASLDKKMKDMTETKNQLQQALIHEQKRSDNYCKLYEESKTEVSTLVNETNILKKDLESANRVQKQSATNHNSVEIRLNKAMEIIEKNKALMEKMEQKNREMALKEQKKMEEVVVDNKKLLKQKNDLLTGFKKQMMLIDVLKRQKIHLEAANVLQFTEDEFLKLLNWKSDQN</sequence>
<evidence type="ECO:0008006" key="5">
    <source>
        <dbReference type="Google" id="ProtNLM"/>
    </source>
</evidence>
<keyword evidence="4" id="KW-1185">Reference proteome</keyword>
<feature type="compositionally biased region" description="Basic and acidic residues" evidence="2">
    <location>
        <begin position="1"/>
        <end position="16"/>
    </location>
</feature>
<reference evidence="3" key="2">
    <citation type="submission" date="2015-02" db="UniProtKB">
        <authorList>
            <consortium name="EnsemblMetazoa"/>
        </authorList>
    </citation>
    <scope>IDENTIFICATION</scope>
</reference>
<evidence type="ECO:0000256" key="2">
    <source>
        <dbReference type="SAM" id="MobiDB-lite"/>
    </source>
</evidence>
<dbReference type="PhylomeDB" id="T1J3T3"/>
<dbReference type="Proteomes" id="UP000014500">
    <property type="component" value="Unassembled WGS sequence"/>
</dbReference>
<dbReference type="STRING" id="126957.T1J3T3"/>
<reference evidence="4" key="1">
    <citation type="submission" date="2011-05" db="EMBL/GenBank/DDBJ databases">
        <authorList>
            <person name="Richards S.R."/>
            <person name="Qu J."/>
            <person name="Jiang H."/>
            <person name="Jhangiani S.N."/>
            <person name="Agravi P."/>
            <person name="Goodspeed R."/>
            <person name="Gross S."/>
            <person name="Mandapat C."/>
            <person name="Jackson L."/>
            <person name="Mathew T."/>
            <person name="Pu L."/>
            <person name="Thornton R."/>
            <person name="Saada N."/>
            <person name="Wilczek-Boney K.B."/>
            <person name="Lee S."/>
            <person name="Kovar C."/>
            <person name="Wu Y."/>
            <person name="Scherer S.E."/>
            <person name="Worley K.C."/>
            <person name="Muzny D.M."/>
            <person name="Gibbs R."/>
        </authorList>
    </citation>
    <scope>NUCLEOTIDE SEQUENCE</scope>
    <source>
        <strain evidence="4">Brora</strain>
    </source>
</reference>
<dbReference type="PANTHER" id="PTHR23313">
    <property type="entry name" value="TSEC1-RELATED"/>
    <property type="match status" value="1"/>
</dbReference>
<evidence type="ECO:0000313" key="3">
    <source>
        <dbReference type="EnsemblMetazoa" id="SMAR008253-PA"/>
    </source>
</evidence>
<dbReference type="EnsemblMetazoa" id="SMAR008253-RA">
    <property type="protein sequence ID" value="SMAR008253-PA"/>
    <property type="gene ID" value="SMAR008253"/>
</dbReference>
<feature type="coiled-coil region" evidence="1">
    <location>
        <begin position="81"/>
        <end position="115"/>
    </location>
</feature>
<dbReference type="EMBL" id="JH431830">
    <property type="status" value="NOT_ANNOTATED_CDS"/>
    <property type="molecule type" value="Genomic_DNA"/>
</dbReference>
<protein>
    <recommendedName>
        <fullName evidence="5">Testis-expressed sequence 9 protein</fullName>
    </recommendedName>
</protein>
<keyword evidence="1" id="KW-0175">Coiled coil</keyword>
<organism evidence="3 4">
    <name type="scientific">Strigamia maritima</name>
    <name type="common">European centipede</name>
    <name type="synonym">Geophilus maritimus</name>
    <dbReference type="NCBI Taxonomy" id="126957"/>
    <lineage>
        <taxon>Eukaryota</taxon>
        <taxon>Metazoa</taxon>
        <taxon>Ecdysozoa</taxon>
        <taxon>Arthropoda</taxon>
        <taxon>Myriapoda</taxon>
        <taxon>Chilopoda</taxon>
        <taxon>Pleurostigmophora</taxon>
        <taxon>Geophilomorpha</taxon>
        <taxon>Linotaeniidae</taxon>
        <taxon>Strigamia</taxon>
    </lineage>
</organism>
<accession>T1J3T3</accession>
<proteinExistence type="predicted"/>
<name>T1J3T3_STRMM</name>
<evidence type="ECO:0000313" key="4">
    <source>
        <dbReference type="Proteomes" id="UP000014500"/>
    </source>
</evidence>
<evidence type="ECO:0000256" key="1">
    <source>
        <dbReference type="SAM" id="Coils"/>
    </source>
</evidence>
<dbReference type="AlphaFoldDB" id="T1J3T3"/>
<dbReference type="HOGENOM" id="CLU_059201_1_0_1"/>
<feature type="region of interest" description="Disordered" evidence="2">
    <location>
        <begin position="1"/>
        <end position="23"/>
    </location>
</feature>
<dbReference type="OMA" id="NKMHFEA"/>
<dbReference type="eggNOG" id="ENOG502QPKV">
    <property type="taxonomic scope" value="Eukaryota"/>
</dbReference>